<dbReference type="NCBIfam" id="TIGR00172">
    <property type="entry name" value="maf"/>
    <property type="match status" value="1"/>
</dbReference>
<dbReference type="eggNOG" id="COG0424">
    <property type="taxonomic scope" value="Bacteria"/>
</dbReference>
<dbReference type="Proteomes" id="UP000030125">
    <property type="component" value="Unassembled WGS sequence"/>
</dbReference>
<comment type="catalytic activity">
    <reaction evidence="4">
        <text>UTP + H2O = UMP + diphosphate + H(+)</text>
        <dbReference type="Rhea" id="RHEA:29395"/>
        <dbReference type="ChEBI" id="CHEBI:15377"/>
        <dbReference type="ChEBI" id="CHEBI:15378"/>
        <dbReference type="ChEBI" id="CHEBI:33019"/>
        <dbReference type="ChEBI" id="CHEBI:46398"/>
        <dbReference type="ChEBI" id="CHEBI:57865"/>
        <dbReference type="EC" id="3.6.1.9"/>
    </reaction>
</comment>
<feature type="site" description="Important for substrate specificity" evidence="4">
    <location>
        <position position="18"/>
    </location>
</feature>
<evidence type="ECO:0000256" key="4">
    <source>
        <dbReference type="HAMAP-Rule" id="MF_00528"/>
    </source>
</evidence>
<dbReference type="SUPFAM" id="SSF52972">
    <property type="entry name" value="ITPase-like"/>
    <property type="match status" value="1"/>
</dbReference>
<comment type="subcellular location">
    <subcellularLocation>
        <location evidence="4">Cytoplasm</location>
    </subcellularLocation>
</comment>
<comment type="caution">
    <text evidence="5">The sequence shown here is derived from an EMBL/GenBank/DDBJ whole genome shotgun (WGS) entry which is preliminary data.</text>
</comment>
<comment type="cofactor">
    <cofactor evidence="1 4">
        <name>a divalent metal cation</name>
        <dbReference type="ChEBI" id="CHEBI:60240"/>
    </cofactor>
</comment>
<keyword evidence="4" id="KW-0963">Cytoplasm</keyword>
<dbReference type="GO" id="GO:0036218">
    <property type="term" value="F:dTTP diphosphatase activity"/>
    <property type="evidence" value="ECO:0007669"/>
    <property type="project" value="RHEA"/>
</dbReference>
<comment type="function">
    <text evidence="4">Nucleoside triphosphate pyrophosphatase that hydrolyzes dTTP and UTP. May have a dual role in cell division arrest and in preventing the incorporation of modified nucleotides into cellular nucleic acids.</text>
</comment>
<dbReference type="CDD" id="cd00555">
    <property type="entry name" value="Maf"/>
    <property type="match status" value="1"/>
</dbReference>
<dbReference type="GO" id="GO:0036221">
    <property type="term" value="F:UTP diphosphatase activity"/>
    <property type="evidence" value="ECO:0007669"/>
    <property type="project" value="RHEA"/>
</dbReference>
<accession>A0A0A2EQW8</accession>
<dbReference type="PANTHER" id="PTHR43213:SF5">
    <property type="entry name" value="BIFUNCTIONAL DTTP_UTP PYROPHOSPHATASE_METHYLTRANSFERASE PROTEIN-RELATED"/>
    <property type="match status" value="1"/>
</dbReference>
<reference evidence="5 6" key="1">
    <citation type="submission" date="2014-08" db="EMBL/GenBank/DDBJ databases">
        <title>Porphyromonas cangingivalis strain:COT-109_OH1386 Genome sequencing.</title>
        <authorList>
            <person name="Wallis C."/>
            <person name="Deusch O."/>
            <person name="O'Flynn C."/>
            <person name="Davis I."/>
            <person name="Jospin G."/>
            <person name="Darling A.E."/>
            <person name="Coil D.A."/>
            <person name="Alexiev A."/>
            <person name="Horsfall A."/>
            <person name="Kirkwood N."/>
            <person name="Harris S."/>
            <person name="Eisen J.A."/>
        </authorList>
    </citation>
    <scope>NUCLEOTIDE SEQUENCE [LARGE SCALE GENOMIC DNA]</scope>
    <source>
        <strain evidence="6">COT-109 OH1386</strain>
    </source>
</reference>
<feature type="active site" description="Proton acceptor" evidence="4">
    <location>
        <position position="76"/>
    </location>
</feature>
<dbReference type="InterPro" id="IPR029001">
    <property type="entry name" value="ITPase-like_fam"/>
</dbReference>
<keyword evidence="2 4" id="KW-0378">Hydrolase</keyword>
<dbReference type="AlphaFoldDB" id="A0A0A2EQW8"/>
<organism evidence="5 6">
    <name type="scientific">Porphyromonas cangingivalis</name>
    <dbReference type="NCBI Taxonomy" id="36874"/>
    <lineage>
        <taxon>Bacteria</taxon>
        <taxon>Pseudomonadati</taxon>
        <taxon>Bacteroidota</taxon>
        <taxon>Bacteroidia</taxon>
        <taxon>Bacteroidales</taxon>
        <taxon>Porphyromonadaceae</taxon>
        <taxon>Porphyromonas</taxon>
    </lineage>
</organism>
<dbReference type="GO" id="GO:0005737">
    <property type="term" value="C:cytoplasm"/>
    <property type="evidence" value="ECO:0007669"/>
    <property type="project" value="UniProtKB-SubCell"/>
</dbReference>
<keyword evidence="3 4" id="KW-0546">Nucleotide metabolism</keyword>
<feature type="site" description="Important for substrate specificity" evidence="4">
    <location>
        <position position="77"/>
    </location>
</feature>
<evidence type="ECO:0000256" key="3">
    <source>
        <dbReference type="ARBA" id="ARBA00023080"/>
    </source>
</evidence>
<evidence type="ECO:0000256" key="1">
    <source>
        <dbReference type="ARBA" id="ARBA00001968"/>
    </source>
</evidence>
<dbReference type="STRING" id="36874.HQ34_03050"/>
<keyword evidence="6" id="KW-1185">Reference proteome</keyword>
<evidence type="ECO:0000313" key="6">
    <source>
        <dbReference type="Proteomes" id="UP000030125"/>
    </source>
</evidence>
<comment type="catalytic activity">
    <reaction evidence="4">
        <text>dTTP + H2O = dTMP + diphosphate + H(+)</text>
        <dbReference type="Rhea" id="RHEA:28534"/>
        <dbReference type="ChEBI" id="CHEBI:15377"/>
        <dbReference type="ChEBI" id="CHEBI:15378"/>
        <dbReference type="ChEBI" id="CHEBI:33019"/>
        <dbReference type="ChEBI" id="CHEBI:37568"/>
        <dbReference type="ChEBI" id="CHEBI:63528"/>
        <dbReference type="EC" id="3.6.1.9"/>
    </reaction>
</comment>
<dbReference type="EC" id="3.6.1.9" evidence="4"/>
<dbReference type="HAMAP" id="MF_00528">
    <property type="entry name" value="Maf"/>
    <property type="match status" value="1"/>
</dbReference>
<dbReference type="Pfam" id="PF02545">
    <property type="entry name" value="Maf"/>
    <property type="match status" value="1"/>
</dbReference>
<protein>
    <recommendedName>
        <fullName evidence="4">dTTP/UTP pyrophosphatase</fullName>
        <shortName evidence="4">dTTPase/UTPase</shortName>
        <ecNumber evidence="4">3.6.1.9</ecNumber>
    </recommendedName>
    <alternativeName>
        <fullName evidence="4">Nucleoside triphosphate pyrophosphatase</fullName>
    </alternativeName>
    <alternativeName>
        <fullName evidence="4">Nucleotide pyrophosphatase</fullName>
        <shortName evidence="4">Nucleotide PPase</shortName>
    </alternativeName>
</protein>
<dbReference type="PIRSF" id="PIRSF006305">
    <property type="entry name" value="Maf"/>
    <property type="match status" value="1"/>
</dbReference>
<sequence>MNALLGNRRVVLGSQSPRRIQLLGELGLHITVRPSEVEEVYPEGLSIEEVAPFLSRLKADSLRPSLSDEEILITADTVVLLEGELLGKPTDLDHARDFLHRLSGKTNTVITGYTIMDAHGKIIAGQAVSKIKFAPLEESEIEYYIRRCEVLDKAGAYGVQDWIGLIAVEDIQGSYNNIIGLPTALIYRDLKAFLSK</sequence>
<name>A0A0A2EQW8_PORCN</name>
<comment type="similarity">
    <text evidence="4">Belongs to the Maf family. YhdE subfamily.</text>
</comment>
<feature type="site" description="Important for substrate specificity" evidence="4">
    <location>
        <position position="160"/>
    </location>
</feature>
<comment type="caution">
    <text evidence="4">Lacks conserved residue(s) required for the propagation of feature annotation.</text>
</comment>
<evidence type="ECO:0000313" key="5">
    <source>
        <dbReference type="EMBL" id="KGN78759.1"/>
    </source>
</evidence>
<proteinExistence type="inferred from homology"/>
<dbReference type="Gene3D" id="3.90.950.10">
    <property type="match status" value="1"/>
</dbReference>
<gene>
    <name evidence="5" type="ORF">HQ35_08900</name>
</gene>
<dbReference type="GO" id="GO:0009117">
    <property type="term" value="P:nucleotide metabolic process"/>
    <property type="evidence" value="ECO:0007669"/>
    <property type="project" value="UniProtKB-KW"/>
</dbReference>
<dbReference type="EMBL" id="JQJD01000057">
    <property type="protein sequence ID" value="KGN78759.1"/>
    <property type="molecule type" value="Genomic_DNA"/>
</dbReference>
<evidence type="ECO:0000256" key="2">
    <source>
        <dbReference type="ARBA" id="ARBA00022801"/>
    </source>
</evidence>
<dbReference type="InterPro" id="IPR003697">
    <property type="entry name" value="Maf-like"/>
</dbReference>
<dbReference type="PANTHER" id="PTHR43213">
    <property type="entry name" value="BIFUNCTIONAL DTTP/UTP PYROPHOSPHATASE/METHYLTRANSFERASE PROTEIN-RELATED"/>
    <property type="match status" value="1"/>
</dbReference>